<protein>
    <submittedName>
        <fullName evidence="1">Uncharacterized protein</fullName>
    </submittedName>
</protein>
<dbReference type="RefSeq" id="WP_091364568.1">
    <property type="nucleotide sequence ID" value="NZ_FMXA01000012.1"/>
</dbReference>
<accession>A0A1G5W1F3</accession>
<keyword evidence="2" id="KW-1185">Reference proteome</keyword>
<dbReference type="GeneID" id="87756078"/>
<reference evidence="1 2" key="1">
    <citation type="submission" date="2016-10" db="EMBL/GenBank/DDBJ databases">
        <authorList>
            <person name="de Groot N.N."/>
        </authorList>
    </citation>
    <scope>NUCLEOTIDE SEQUENCE [LARGE SCALE GENOMIC DNA]</scope>
    <source>
        <strain evidence="1 2">DSM 15230</strain>
    </source>
</reference>
<evidence type="ECO:0000313" key="2">
    <source>
        <dbReference type="Proteomes" id="UP000199689"/>
    </source>
</evidence>
<dbReference type="EMBL" id="FMXA01000012">
    <property type="protein sequence ID" value="SDA51848.1"/>
    <property type="molecule type" value="Genomic_DNA"/>
</dbReference>
<evidence type="ECO:0000313" key="1">
    <source>
        <dbReference type="EMBL" id="SDA51848.1"/>
    </source>
</evidence>
<dbReference type="OrthoDB" id="1634657at2"/>
<dbReference type="STRING" id="209880.SAMN02910343_01057"/>
<sequence>MGSRRGAVNVLLLFLMMGLTAVAGALLAITVRSLTAVCSYENGLCAVYAAESGAQYGLSLLEREGVPQNQVIEFSEEGRTCHVEFRDCDEGGGILISRGTHVASGAERFIRLEYELRPGETGYAVIVNKIGASPWKAR</sequence>
<proteinExistence type="predicted"/>
<organism evidence="1 2">
    <name type="scientific">Allisonella histaminiformans</name>
    <dbReference type="NCBI Taxonomy" id="209880"/>
    <lineage>
        <taxon>Bacteria</taxon>
        <taxon>Bacillati</taxon>
        <taxon>Bacillota</taxon>
        <taxon>Negativicutes</taxon>
        <taxon>Veillonellales</taxon>
        <taxon>Veillonellaceae</taxon>
        <taxon>Allisonella</taxon>
    </lineage>
</organism>
<gene>
    <name evidence="1" type="ORF">SAMN02910343_01057</name>
</gene>
<dbReference type="Proteomes" id="UP000199689">
    <property type="component" value="Unassembled WGS sequence"/>
</dbReference>
<dbReference type="AlphaFoldDB" id="A0A1G5W1F3"/>
<name>A0A1G5W1F3_9FIRM</name>